<protein>
    <submittedName>
        <fullName evidence="1">Uncharacterized protein</fullName>
    </submittedName>
</protein>
<evidence type="ECO:0000313" key="1">
    <source>
        <dbReference type="EMBL" id="KAF7836350.1"/>
    </source>
</evidence>
<sequence>MASKRYSISLLYWELLLLFVLLLSAKAIARNLGASSTLYTSEP</sequence>
<keyword evidence="2" id="KW-1185">Reference proteome</keyword>
<evidence type="ECO:0000313" key="2">
    <source>
        <dbReference type="Proteomes" id="UP000634136"/>
    </source>
</evidence>
<gene>
    <name evidence="1" type="ORF">G2W53_011209</name>
</gene>
<dbReference type="Proteomes" id="UP000634136">
    <property type="component" value="Unassembled WGS sequence"/>
</dbReference>
<dbReference type="EMBL" id="JAAIUW010000004">
    <property type="protein sequence ID" value="KAF7836350.1"/>
    <property type="molecule type" value="Genomic_DNA"/>
</dbReference>
<organism evidence="1 2">
    <name type="scientific">Senna tora</name>
    <dbReference type="NCBI Taxonomy" id="362788"/>
    <lineage>
        <taxon>Eukaryota</taxon>
        <taxon>Viridiplantae</taxon>
        <taxon>Streptophyta</taxon>
        <taxon>Embryophyta</taxon>
        <taxon>Tracheophyta</taxon>
        <taxon>Spermatophyta</taxon>
        <taxon>Magnoliopsida</taxon>
        <taxon>eudicotyledons</taxon>
        <taxon>Gunneridae</taxon>
        <taxon>Pentapetalae</taxon>
        <taxon>rosids</taxon>
        <taxon>fabids</taxon>
        <taxon>Fabales</taxon>
        <taxon>Fabaceae</taxon>
        <taxon>Caesalpinioideae</taxon>
        <taxon>Cassia clade</taxon>
        <taxon>Senna</taxon>
    </lineage>
</organism>
<accession>A0A834X2C3</accession>
<dbReference type="AlphaFoldDB" id="A0A834X2C3"/>
<reference evidence="1" key="1">
    <citation type="submission" date="2020-09" db="EMBL/GenBank/DDBJ databases">
        <title>Genome-Enabled Discovery of Anthraquinone Biosynthesis in Senna tora.</title>
        <authorList>
            <person name="Kang S.-H."/>
            <person name="Pandey R.P."/>
            <person name="Lee C.-M."/>
            <person name="Sim J.-S."/>
            <person name="Jeong J.-T."/>
            <person name="Choi B.-S."/>
            <person name="Jung M."/>
            <person name="Ginzburg D."/>
            <person name="Zhao K."/>
            <person name="Won S.Y."/>
            <person name="Oh T.-J."/>
            <person name="Yu Y."/>
            <person name="Kim N.-H."/>
            <person name="Lee O.R."/>
            <person name="Lee T.-H."/>
            <person name="Bashyal P."/>
            <person name="Kim T.-S."/>
            <person name="Lee W.-H."/>
            <person name="Kawkins C."/>
            <person name="Kim C.-K."/>
            <person name="Kim J.S."/>
            <person name="Ahn B.O."/>
            <person name="Rhee S.Y."/>
            <person name="Sohng J.K."/>
        </authorList>
    </citation>
    <scope>NUCLEOTIDE SEQUENCE</scope>
    <source>
        <tissue evidence="1">Leaf</tissue>
    </source>
</reference>
<proteinExistence type="predicted"/>
<comment type="caution">
    <text evidence="1">The sequence shown here is derived from an EMBL/GenBank/DDBJ whole genome shotgun (WGS) entry which is preliminary data.</text>
</comment>
<name>A0A834X2C3_9FABA</name>